<accession>A0ABR8FKP2</accession>
<dbReference type="PANTHER" id="PTHR38039:SF1">
    <property type="entry name" value="TOXIN YOEB"/>
    <property type="match status" value="1"/>
</dbReference>
<keyword evidence="9" id="KW-1185">Reference proteome</keyword>
<evidence type="ECO:0000313" key="9">
    <source>
        <dbReference type="Proteomes" id="UP000640531"/>
    </source>
</evidence>
<evidence type="ECO:0000256" key="6">
    <source>
        <dbReference type="ARBA" id="ARBA00030388"/>
    </source>
</evidence>
<evidence type="ECO:0000256" key="4">
    <source>
        <dbReference type="ARBA" id="ARBA00022759"/>
    </source>
</evidence>
<dbReference type="Pfam" id="PF06769">
    <property type="entry name" value="YoeB_toxin"/>
    <property type="match status" value="1"/>
</dbReference>
<reference evidence="8 9" key="1">
    <citation type="journal article" date="2020" name="ISME J.">
        <title>Comparative genomics reveals insights into cyanobacterial evolution and habitat adaptation.</title>
        <authorList>
            <person name="Chen M.Y."/>
            <person name="Teng W.K."/>
            <person name="Zhao L."/>
            <person name="Hu C.X."/>
            <person name="Zhou Y.K."/>
            <person name="Han B.P."/>
            <person name="Song L.R."/>
            <person name="Shu W.S."/>
        </authorList>
    </citation>
    <scope>NUCLEOTIDE SEQUENCE [LARGE SCALE GENOMIC DNA]</scope>
    <source>
        <strain evidence="8 9">FACHB-196</strain>
    </source>
</reference>
<comment type="caution">
    <text evidence="8">The sequence shown here is derived from an EMBL/GenBank/DDBJ whole genome shotgun (WGS) entry which is preliminary data.</text>
</comment>
<dbReference type="InterPro" id="IPR009614">
    <property type="entry name" value="YoeB_toxin"/>
</dbReference>
<evidence type="ECO:0000256" key="7">
    <source>
        <dbReference type="ARBA" id="ARBA00050056"/>
    </source>
</evidence>
<name>A0ABR8FKP2_9NOST</name>
<evidence type="ECO:0000256" key="1">
    <source>
        <dbReference type="ARBA" id="ARBA00008172"/>
    </source>
</evidence>
<dbReference type="SUPFAM" id="SSF143011">
    <property type="entry name" value="RelE-like"/>
    <property type="match status" value="1"/>
</dbReference>
<dbReference type="Proteomes" id="UP000640531">
    <property type="component" value="Unassembled WGS sequence"/>
</dbReference>
<proteinExistence type="inferred from homology"/>
<keyword evidence="4" id="KW-0255">Endonuclease</keyword>
<dbReference type="RefSeq" id="WP_190715876.1">
    <property type="nucleotide sequence ID" value="NZ_JACJST010000013.1"/>
</dbReference>
<evidence type="ECO:0000313" key="8">
    <source>
        <dbReference type="EMBL" id="MBD2569261.1"/>
    </source>
</evidence>
<organism evidence="8 9">
    <name type="scientific">Anabaena lutea FACHB-196</name>
    <dbReference type="NCBI Taxonomy" id="2692881"/>
    <lineage>
        <taxon>Bacteria</taxon>
        <taxon>Bacillati</taxon>
        <taxon>Cyanobacteriota</taxon>
        <taxon>Cyanophyceae</taxon>
        <taxon>Nostocales</taxon>
        <taxon>Nostocaceae</taxon>
        <taxon>Anabaena</taxon>
    </lineage>
</organism>
<keyword evidence="2" id="KW-1277">Toxin-antitoxin system</keyword>
<keyword evidence="5" id="KW-0378">Hydrolase</keyword>
<dbReference type="PANTHER" id="PTHR38039">
    <property type="entry name" value="TOXIN YOEB"/>
    <property type="match status" value="1"/>
</dbReference>
<protein>
    <recommendedName>
        <fullName evidence="7">Endoribonuclease YoeB</fullName>
    </recommendedName>
    <alternativeName>
        <fullName evidence="6">Putative mRNA interferase YoeB</fullName>
    </alternativeName>
</protein>
<dbReference type="Gene3D" id="3.30.2310.20">
    <property type="entry name" value="RelE-like"/>
    <property type="match status" value="1"/>
</dbReference>
<evidence type="ECO:0000256" key="2">
    <source>
        <dbReference type="ARBA" id="ARBA00022649"/>
    </source>
</evidence>
<evidence type="ECO:0000256" key="5">
    <source>
        <dbReference type="ARBA" id="ARBA00022801"/>
    </source>
</evidence>
<comment type="similarity">
    <text evidence="1">Belongs to the YoeB family.</text>
</comment>
<dbReference type="InterPro" id="IPR035093">
    <property type="entry name" value="RelE/ParE_toxin_dom_sf"/>
</dbReference>
<evidence type="ECO:0000256" key="3">
    <source>
        <dbReference type="ARBA" id="ARBA00022722"/>
    </source>
</evidence>
<gene>
    <name evidence="8" type="ORF">H6G59_15415</name>
</gene>
<keyword evidence="3" id="KW-0540">Nuclease</keyword>
<dbReference type="EMBL" id="JACJST010000013">
    <property type="protein sequence ID" value="MBD2569261.1"/>
    <property type="molecule type" value="Genomic_DNA"/>
</dbReference>
<sequence length="84" mass="9792">MKKVAFEPEAFEQLGEWGKEDKKVFKKILDLIKDIQREAFSGIGKPEPLKTAFNGSVRCTRRNKIFVSTKYSTVKDDPHKYFHD</sequence>